<dbReference type="GO" id="GO:0005768">
    <property type="term" value="C:endosome"/>
    <property type="evidence" value="ECO:0007669"/>
    <property type="project" value="TreeGrafter"/>
</dbReference>
<evidence type="ECO:0000259" key="4">
    <source>
        <dbReference type="PROSITE" id="PS50942"/>
    </source>
</evidence>
<protein>
    <recommendedName>
        <fullName evidence="4">ENTH domain-containing protein</fullName>
    </recommendedName>
</protein>
<dbReference type="PANTHER" id="PTHR12276">
    <property type="entry name" value="EPSIN/ENT-RELATED"/>
    <property type="match status" value="1"/>
</dbReference>
<dbReference type="GO" id="GO:0005886">
    <property type="term" value="C:plasma membrane"/>
    <property type="evidence" value="ECO:0007669"/>
    <property type="project" value="TreeGrafter"/>
</dbReference>
<dbReference type="GO" id="GO:0006897">
    <property type="term" value="P:endocytosis"/>
    <property type="evidence" value="ECO:0007669"/>
    <property type="project" value="TreeGrafter"/>
</dbReference>
<comment type="subcellular location">
    <subcellularLocation>
        <location evidence="1">Cytoplasmic vesicle</location>
        <location evidence="1">Clathrin-coated vesicle</location>
    </subcellularLocation>
</comment>
<organism evidence="5">
    <name type="scientific">Ostreococcus mediterraneus</name>
    <dbReference type="NCBI Taxonomy" id="1486918"/>
    <lineage>
        <taxon>Eukaryota</taxon>
        <taxon>Viridiplantae</taxon>
        <taxon>Chlorophyta</taxon>
        <taxon>Mamiellophyceae</taxon>
        <taxon>Mamiellales</taxon>
        <taxon>Bathycoccaceae</taxon>
        <taxon>Ostreococcus</taxon>
    </lineage>
</organism>
<proteinExistence type="predicted"/>
<feature type="domain" description="ENTH" evidence="4">
    <location>
        <begin position="1"/>
        <end position="105"/>
    </location>
</feature>
<dbReference type="SUPFAM" id="SSF48464">
    <property type="entry name" value="ENTH/VHS domain"/>
    <property type="match status" value="1"/>
</dbReference>
<dbReference type="InterPro" id="IPR013809">
    <property type="entry name" value="ENTH"/>
</dbReference>
<dbReference type="Pfam" id="PF01417">
    <property type="entry name" value="ENTH"/>
    <property type="match status" value="1"/>
</dbReference>
<evidence type="ECO:0000256" key="1">
    <source>
        <dbReference type="ARBA" id="ARBA00004132"/>
    </source>
</evidence>
<evidence type="ECO:0000313" key="5">
    <source>
        <dbReference type="EMBL" id="CAD8579360.1"/>
    </source>
</evidence>
<feature type="compositionally biased region" description="Low complexity" evidence="3">
    <location>
        <begin position="190"/>
        <end position="199"/>
    </location>
</feature>
<evidence type="ECO:0000256" key="2">
    <source>
        <dbReference type="ARBA" id="ARBA00023329"/>
    </source>
</evidence>
<dbReference type="PANTHER" id="PTHR12276:SF45">
    <property type="entry name" value="CLATHRIN INTERACTOR 1"/>
    <property type="match status" value="1"/>
</dbReference>
<dbReference type="CDD" id="cd03571">
    <property type="entry name" value="ENTH"/>
    <property type="match status" value="1"/>
</dbReference>
<dbReference type="Gene3D" id="1.25.40.90">
    <property type="match status" value="1"/>
</dbReference>
<dbReference type="GO" id="GO:0030125">
    <property type="term" value="C:clathrin vesicle coat"/>
    <property type="evidence" value="ECO:0007669"/>
    <property type="project" value="TreeGrafter"/>
</dbReference>
<dbReference type="SMART" id="SM00273">
    <property type="entry name" value="ENTH"/>
    <property type="match status" value="1"/>
</dbReference>
<accession>A0A7S0KF70</accession>
<sequence length="473" mass="48859">MARLTLDGPSGVWRETVWRVLEERMRACDGERWRQCYKALTCCEFLVAQGHERCANDIKQSGHLERLMRFEHKDERGRDEGINVREKAKKLLALVSDPEAVREARDKAERNRGKYSGMSSEQARNRSTSMSSSSFDDGYRGSVSASASVGGRSAYEAPTPAATTAPTTPSQWDQVRVPPVKNQMEQTVDASAPSFASAPMPAPIPASALTTESTANDSSDDEDARPNAAPKIIFRDVAAPQQTAAAFTGAIPAFAPPPRAKNASTAAINYASGAPVAAAVPGFNAAAPATSSIDDLLGGLAAPAPAVTAPAPAASAASPWAGLDLLAGGMPSAPVPASPVMQPQAAIDPFAAAFTNASPAPQPQPQRQSFMGDFAFAPPPQHSSAAHTQTAPYAAQPMAHAPPSSSSSDPFGLASFGKPSPPPRASASPNKSIDPIDALAALTADLGVGKTQPQSSASSSAAPKSPFAGGSLI</sequence>
<dbReference type="EMBL" id="HBEW01002703">
    <property type="protein sequence ID" value="CAD8579360.1"/>
    <property type="molecule type" value="Transcribed_RNA"/>
</dbReference>
<feature type="compositionally biased region" description="Basic and acidic residues" evidence="3">
    <location>
        <begin position="99"/>
        <end position="112"/>
    </location>
</feature>
<keyword evidence="2" id="KW-0968">Cytoplasmic vesicle</keyword>
<gene>
    <name evidence="5" type="ORF">OMED0929_LOCUS2222</name>
</gene>
<dbReference type="GO" id="GO:0005543">
    <property type="term" value="F:phospholipid binding"/>
    <property type="evidence" value="ECO:0007669"/>
    <property type="project" value="TreeGrafter"/>
</dbReference>
<dbReference type="PROSITE" id="PS50942">
    <property type="entry name" value="ENTH"/>
    <property type="match status" value="1"/>
</dbReference>
<feature type="compositionally biased region" description="Low complexity" evidence="3">
    <location>
        <begin position="394"/>
        <end position="415"/>
    </location>
</feature>
<reference evidence="5" key="1">
    <citation type="submission" date="2021-01" db="EMBL/GenBank/DDBJ databases">
        <authorList>
            <person name="Corre E."/>
            <person name="Pelletier E."/>
            <person name="Niang G."/>
            <person name="Scheremetjew M."/>
            <person name="Finn R."/>
            <person name="Kale V."/>
            <person name="Holt S."/>
            <person name="Cochrane G."/>
            <person name="Meng A."/>
            <person name="Brown T."/>
            <person name="Cohen L."/>
        </authorList>
    </citation>
    <scope>NUCLEOTIDE SEQUENCE</scope>
    <source>
        <strain evidence="5">Clade-D-RCC2572</strain>
    </source>
</reference>
<feature type="region of interest" description="Disordered" evidence="3">
    <location>
        <begin position="99"/>
        <end position="226"/>
    </location>
</feature>
<evidence type="ECO:0000256" key="3">
    <source>
        <dbReference type="SAM" id="MobiDB-lite"/>
    </source>
</evidence>
<feature type="compositionally biased region" description="Polar residues" evidence="3">
    <location>
        <begin position="382"/>
        <end position="391"/>
    </location>
</feature>
<feature type="compositionally biased region" description="Polar residues" evidence="3">
    <location>
        <begin position="117"/>
        <end position="126"/>
    </location>
</feature>
<feature type="compositionally biased region" description="Low complexity" evidence="3">
    <location>
        <begin position="127"/>
        <end position="169"/>
    </location>
</feature>
<dbReference type="AlphaFoldDB" id="A0A7S0KF70"/>
<feature type="region of interest" description="Disordered" evidence="3">
    <location>
        <begin position="355"/>
        <end position="473"/>
    </location>
</feature>
<dbReference type="GO" id="GO:0030276">
    <property type="term" value="F:clathrin binding"/>
    <property type="evidence" value="ECO:0007669"/>
    <property type="project" value="TreeGrafter"/>
</dbReference>
<name>A0A7S0KF70_9CHLO</name>
<feature type="compositionally biased region" description="Low complexity" evidence="3">
    <location>
        <begin position="455"/>
        <end position="473"/>
    </location>
</feature>
<dbReference type="InterPro" id="IPR008942">
    <property type="entry name" value="ENTH_VHS"/>
</dbReference>